<evidence type="ECO:0000313" key="3">
    <source>
        <dbReference type="EMBL" id="CAF1295030.1"/>
    </source>
</evidence>
<dbReference type="AlphaFoldDB" id="A0A815DA50"/>
<dbReference type="Pfam" id="PF15936">
    <property type="entry name" value="DUF4749"/>
    <property type="match status" value="1"/>
</dbReference>
<evidence type="ECO:0000313" key="4">
    <source>
        <dbReference type="EMBL" id="CAF1569838.1"/>
    </source>
</evidence>
<accession>A0A815DA50</accession>
<dbReference type="InterPro" id="IPR006643">
    <property type="entry name" value="Zasp-like_motif"/>
</dbReference>
<feature type="non-terminal residue" evidence="3">
    <location>
        <position position="104"/>
    </location>
</feature>
<feature type="region of interest" description="Disordered" evidence="1">
    <location>
        <begin position="1"/>
        <end position="24"/>
    </location>
</feature>
<proteinExistence type="predicted"/>
<keyword evidence="6" id="KW-1185">Reference proteome</keyword>
<name>A0A815DA50_9BILA</name>
<sequence length="104" mass="11943">QQQQQQRQQQQQQQQHYRPASVQPINLVNRQYNSPISLYSNGNVQDIMKDHISHITRVSIVPAIPKQSHGNYVIGVSPSYNTYTTANTPICYVKPKQNLYGSDF</sequence>
<comment type="caution">
    <text evidence="3">The sequence shown here is derived from an EMBL/GenBank/DDBJ whole genome shotgun (WGS) entry which is preliminary data.</text>
</comment>
<organism evidence="3 5">
    <name type="scientific">Rotaria sordida</name>
    <dbReference type="NCBI Taxonomy" id="392033"/>
    <lineage>
        <taxon>Eukaryota</taxon>
        <taxon>Metazoa</taxon>
        <taxon>Spiralia</taxon>
        <taxon>Gnathifera</taxon>
        <taxon>Rotifera</taxon>
        <taxon>Eurotatoria</taxon>
        <taxon>Bdelloidea</taxon>
        <taxon>Philodinida</taxon>
        <taxon>Philodinidae</taxon>
        <taxon>Rotaria</taxon>
    </lineage>
</organism>
<dbReference type="Proteomes" id="UP000663854">
    <property type="component" value="Unassembled WGS sequence"/>
</dbReference>
<protein>
    <recommendedName>
        <fullName evidence="2">Zasp-like motif domain-containing protein</fullName>
    </recommendedName>
</protein>
<feature type="domain" description="Zasp-like motif" evidence="2">
    <location>
        <begin position="26"/>
        <end position="51"/>
    </location>
</feature>
<dbReference type="InterPro" id="IPR031847">
    <property type="entry name" value="PDLI1-4/Zasp-like_mid"/>
</dbReference>
<gene>
    <name evidence="4" type="ORF">JXQ802_LOCUS45101</name>
    <name evidence="3" type="ORF">PYM288_LOCUS29603</name>
</gene>
<evidence type="ECO:0000256" key="1">
    <source>
        <dbReference type="SAM" id="MobiDB-lite"/>
    </source>
</evidence>
<dbReference type="EMBL" id="CAJNOL010003649">
    <property type="protein sequence ID" value="CAF1569838.1"/>
    <property type="molecule type" value="Genomic_DNA"/>
</dbReference>
<dbReference type="SMART" id="SM00735">
    <property type="entry name" value="ZM"/>
    <property type="match status" value="1"/>
</dbReference>
<dbReference type="Proteomes" id="UP000663870">
    <property type="component" value="Unassembled WGS sequence"/>
</dbReference>
<feature type="compositionally biased region" description="Low complexity" evidence="1">
    <location>
        <begin position="1"/>
        <end position="15"/>
    </location>
</feature>
<evidence type="ECO:0000313" key="6">
    <source>
        <dbReference type="Proteomes" id="UP000663870"/>
    </source>
</evidence>
<reference evidence="3" key="1">
    <citation type="submission" date="2021-02" db="EMBL/GenBank/DDBJ databases">
        <authorList>
            <person name="Nowell W R."/>
        </authorList>
    </citation>
    <scope>NUCLEOTIDE SEQUENCE</scope>
</reference>
<evidence type="ECO:0000313" key="5">
    <source>
        <dbReference type="Proteomes" id="UP000663854"/>
    </source>
</evidence>
<evidence type="ECO:0000259" key="2">
    <source>
        <dbReference type="SMART" id="SM00735"/>
    </source>
</evidence>
<dbReference type="EMBL" id="CAJNOH010002468">
    <property type="protein sequence ID" value="CAF1295030.1"/>
    <property type="molecule type" value="Genomic_DNA"/>
</dbReference>